<dbReference type="RefSeq" id="WP_042581183.1">
    <property type="nucleotide sequence ID" value="NZ_JXQQ01000063.1"/>
</dbReference>
<gene>
    <name evidence="8" type="ORF">RT97_23150</name>
</gene>
<evidence type="ECO:0000256" key="7">
    <source>
        <dbReference type="SAM" id="SignalP"/>
    </source>
</evidence>
<comment type="similarity">
    <text evidence="2">Belongs to the bacterial solute-binding protein 1 family.</text>
</comment>
<sequence length="443" mass="49487">MTNLDRRSTLATLAISSALWLASAMPAAAQPVQIQWWHAMGGALGERVDELVKNFNASQQKYVVVAVNKGNYDEVINGTIAAYRAKRAPALVQIYERGFMTMLLSDATMPVQDLLDQRGYKVEWADFVKPVAGFYSYKGKLMTMPFNSSSPILWYNKSHFEKAGFAKPAETWQELEKQLYAIKQKGISACGSVLAGDYHWSLLENYSAINDLPYATKANGYQGLDTEFTYNKTSVVSQVGRIKKWIDDGVMQIAGQGLSPEQLFTSGKCSTFFASTAAHSGIEREAKIDWSATYLPWEEGKQPKNSTIGGASLWVMKGQKLAEYEAAAAFLDYLAKPETQVWWLKATGYVPLTNKAYQMAKSEGYYKDHPTREIAILQLTRGTPTANSTGFHFGNFTQTMMAQRDEFENVVAGKKTPQVAMDDAVKRGNEILRQYEKLNKGRY</sequence>
<comment type="subunit">
    <text evidence="3">The complex is composed of two ATP-binding proteins (UgpC), two transmembrane proteins (UgpA and UgpE) and a solute-binding protein (UgpB).</text>
</comment>
<dbReference type="InterPro" id="IPR006311">
    <property type="entry name" value="TAT_signal"/>
</dbReference>
<accession>A0A0D0M905</accession>
<evidence type="ECO:0000256" key="3">
    <source>
        <dbReference type="ARBA" id="ARBA00011557"/>
    </source>
</evidence>
<name>A0A0D0M905_VARPD</name>
<organism evidence="8 9">
    <name type="scientific">Variovorax paradoxus</name>
    <dbReference type="NCBI Taxonomy" id="34073"/>
    <lineage>
        <taxon>Bacteria</taxon>
        <taxon>Pseudomonadati</taxon>
        <taxon>Pseudomonadota</taxon>
        <taxon>Betaproteobacteria</taxon>
        <taxon>Burkholderiales</taxon>
        <taxon>Comamonadaceae</taxon>
        <taxon>Variovorax</taxon>
    </lineage>
</organism>
<evidence type="ECO:0000256" key="5">
    <source>
        <dbReference type="ARBA" id="ARBA00022448"/>
    </source>
</evidence>
<dbReference type="InterPro" id="IPR050490">
    <property type="entry name" value="Bact_solute-bd_prot1"/>
</dbReference>
<dbReference type="GO" id="GO:0042597">
    <property type="term" value="C:periplasmic space"/>
    <property type="evidence" value="ECO:0007669"/>
    <property type="project" value="UniProtKB-SubCell"/>
</dbReference>
<feature type="signal peptide" evidence="7">
    <location>
        <begin position="1"/>
        <end position="29"/>
    </location>
</feature>
<dbReference type="PANTHER" id="PTHR43649:SF31">
    <property type="entry name" value="SN-GLYCEROL-3-PHOSPHATE-BINDING PERIPLASMIC PROTEIN UGPB"/>
    <property type="match status" value="1"/>
</dbReference>
<keyword evidence="6 7" id="KW-0732">Signal</keyword>
<dbReference type="Pfam" id="PF13416">
    <property type="entry name" value="SBP_bac_8"/>
    <property type="match status" value="1"/>
</dbReference>
<dbReference type="SUPFAM" id="SSF53850">
    <property type="entry name" value="Periplasmic binding protein-like II"/>
    <property type="match status" value="1"/>
</dbReference>
<dbReference type="EMBL" id="JXQQ01000063">
    <property type="protein sequence ID" value="KIQ26005.1"/>
    <property type="molecule type" value="Genomic_DNA"/>
</dbReference>
<evidence type="ECO:0000313" key="8">
    <source>
        <dbReference type="EMBL" id="KIQ26005.1"/>
    </source>
</evidence>
<evidence type="ECO:0000256" key="6">
    <source>
        <dbReference type="ARBA" id="ARBA00022729"/>
    </source>
</evidence>
<comment type="subcellular location">
    <subcellularLocation>
        <location evidence="1">Periplasm</location>
    </subcellularLocation>
</comment>
<reference evidence="8 9" key="1">
    <citation type="submission" date="2014-12" db="EMBL/GenBank/DDBJ databases">
        <title>16Stimator: statistical estimation of ribosomal gene copy numbers from draft genome assemblies.</title>
        <authorList>
            <person name="Perisin M.A."/>
            <person name="Vetter M."/>
            <person name="Gilbert J.A."/>
            <person name="Bergelson J."/>
        </authorList>
    </citation>
    <scope>NUCLEOTIDE SEQUENCE [LARGE SCALE GENOMIC DNA]</scope>
    <source>
        <strain evidence="8 9">MEDvA23</strain>
    </source>
</reference>
<evidence type="ECO:0000256" key="2">
    <source>
        <dbReference type="ARBA" id="ARBA00008520"/>
    </source>
</evidence>
<dbReference type="Gene3D" id="3.40.190.10">
    <property type="entry name" value="Periplasmic binding protein-like II"/>
    <property type="match status" value="2"/>
</dbReference>
<evidence type="ECO:0000256" key="4">
    <source>
        <dbReference type="ARBA" id="ARBA00017470"/>
    </source>
</evidence>
<dbReference type="PANTHER" id="PTHR43649">
    <property type="entry name" value="ARABINOSE-BINDING PROTEIN-RELATED"/>
    <property type="match status" value="1"/>
</dbReference>
<comment type="caution">
    <text evidence="8">The sequence shown here is derived from an EMBL/GenBank/DDBJ whole genome shotgun (WGS) entry which is preliminary data.</text>
</comment>
<protein>
    <recommendedName>
        <fullName evidence="4">sn-glycerol-3-phosphate-binding periplasmic protein UgpB</fullName>
    </recommendedName>
</protein>
<evidence type="ECO:0000256" key="1">
    <source>
        <dbReference type="ARBA" id="ARBA00004418"/>
    </source>
</evidence>
<dbReference type="InterPro" id="IPR006059">
    <property type="entry name" value="SBP"/>
</dbReference>
<keyword evidence="5" id="KW-0813">Transport</keyword>
<dbReference type="OrthoDB" id="4393730at2"/>
<dbReference type="Proteomes" id="UP000032067">
    <property type="component" value="Unassembled WGS sequence"/>
</dbReference>
<proteinExistence type="inferred from homology"/>
<evidence type="ECO:0000313" key="9">
    <source>
        <dbReference type="Proteomes" id="UP000032067"/>
    </source>
</evidence>
<feature type="chain" id="PRO_5002216940" description="sn-glycerol-3-phosphate-binding periplasmic protein UgpB" evidence="7">
    <location>
        <begin position="30"/>
        <end position="443"/>
    </location>
</feature>
<dbReference type="PROSITE" id="PS51318">
    <property type="entry name" value="TAT"/>
    <property type="match status" value="1"/>
</dbReference>
<dbReference type="AlphaFoldDB" id="A0A0D0M905"/>